<dbReference type="SMART" id="SM00530">
    <property type="entry name" value="HTH_XRE"/>
    <property type="match status" value="1"/>
</dbReference>
<dbReference type="AlphaFoldDB" id="A0AAD0RMZ3"/>
<dbReference type="Gene3D" id="1.10.260.40">
    <property type="entry name" value="lambda repressor-like DNA-binding domains"/>
    <property type="match status" value="1"/>
</dbReference>
<dbReference type="SUPFAM" id="SSF47413">
    <property type="entry name" value="lambda repressor-like DNA-binding domains"/>
    <property type="match status" value="1"/>
</dbReference>
<dbReference type="RefSeq" id="WP_088533045.1">
    <property type="nucleotide sequence ID" value="NZ_CP021647.1"/>
</dbReference>
<accession>A0AAD0RMZ3</accession>
<dbReference type="PROSITE" id="PS50943">
    <property type="entry name" value="HTH_CROC1"/>
    <property type="match status" value="1"/>
</dbReference>
<evidence type="ECO:0000313" key="4">
    <source>
        <dbReference type="Proteomes" id="UP000258102"/>
    </source>
</evidence>
<proteinExistence type="predicted"/>
<gene>
    <name evidence="3" type="ORF">D0511_23205</name>
</gene>
<name>A0AAD0RMZ3_PSEO7</name>
<protein>
    <submittedName>
        <fullName evidence="3">XRE family transcriptional regulator</fullName>
    </submittedName>
</protein>
<dbReference type="InterPro" id="IPR010982">
    <property type="entry name" value="Lambda_DNA-bd_dom_sf"/>
</dbReference>
<dbReference type="KEGG" id="ppis:B1L02_23115"/>
<feature type="region of interest" description="Disordered" evidence="1">
    <location>
        <begin position="83"/>
        <end position="102"/>
    </location>
</feature>
<evidence type="ECO:0000313" key="3">
    <source>
        <dbReference type="EMBL" id="AXR04769.1"/>
    </source>
</evidence>
<sequence>MGRTRFKCTGDDLRRLRMSADKTTQQMADLVGIRRQTYEEYEKGICKFSFEYFLEWSTYCGMDVNPITDYFMDLRTKMQDVKLWRESPSPAKKRKNQKGQED</sequence>
<dbReference type="EMBL" id="CP031762">
    <property type="protein sequence ID" value="AXR04769.1"/>
    <property type="molecule type" value="Genomic_DNA"/>
</dbReference>
<dbReference type="Pfam" id="PF13560">
    <property type="entry name" value="HTH_31"/>
    <property type="match status" value="1"/>
</dbReference>
<dbReference type="GO" id="GO:0003677">
    <property type="term" value="F:DNA binding"/>
    <property type="evidence" value="ECO:0007669"/>
    <property type="project" value="InterPro"/>
</dbReference>
<evidence type="ECO:0000256" key="1">
    <source>
        <dbReference type="SAM" id="MobiDB-lite"/>
    </source>
</evidence>
<dbReference type="CDD" id="cd00093">
    <property type="entry name" value="HTH_XRE"/>
    <property type="match status" value="1"/>
</dbReference>
<dbReference type="Proteomes" id="UP000258102">
    <property type="component" value="Chromosome 2"/>
</dbReference>
<evidence type="ECO:0000259" key="2">
    <source>
        <dbReference type="PROSITE" id="PS50943"/>
    </source>
</evidence>
<organism evidence="3 4">
    <name type="scientific">Pseudoalteromonas piscicida</name>
    <dbReference type="NCBI Taxonomy" id="43662"/>
    <lineage>
        <taxon>Bacteria</taxon>
        <taxon>Pseudomonadati</taxon>
        <taxon>Pseudomonadota</taxon>
        <taxon>Gammaproteobacteria</taxon>
        <taxon>Alteromonadales</taxon>
        <taxon>Pseudoalteromonadaceae</taxon>
        <taxon>Pseudoalteromonas</taxon>
    </lineage>
</organism>
<feature type="compositionally biased region" description="Basic residues" evidence="1">
    <location>
        <begin position="91"/>
        <end position="102"/>
    </location>
</feature>
<feature type="domain" description="HTH cro/C1-type" evidence="2">
    <location>
        <begin position="13"/>
        <end position="67"/>
    </location>
</feature>
<dbReference type="InterPro" id="IPR001387">
    <property type="entry name" value="Cro/C1-type_HTH"/>
</dbReference>
<reference evidence="3 4" key="1">
    <citation type="submission" date="2018-08" db="EMBL/GenBank/DDBJ databases">
        <title>Whole Genome Sequences of Two Pseudoalteromonas piscicida Strains, DE1-A and DE2-A, which Exhibit Strong Antibacterial Activity against Vibrio vulnificus.</title>
        <authorList>
            <person name="Richards G.P."/>
            <person name="Needleman D.S."/>
            <person name="Watson M.A."/>
            <person name="Polson S.W."/>
        </authorList>
    </citation>
    <scope>NUCLEOTIDE SEQUENCE [LARGE SCALE GENOMIC DNA]</scope>
    <source>
        <strain evidence="3 4">DE2-A</strain>
    </source>
</reference>